<dbReference type="Proteomes" id="UP000290289">
    <property type="component" value="Chromosome 6"/>
</dbReference>
<evidence type="ECO:0000313" key="2">
    <source>
        <dbReference type="EMBL" id="RXH96058.1"/>
    </source>
</evidence>
<reference evidence="2 3" key="1">
    <citation type="submission" date="2018-10" db="EMBL/GenBank/DDBJ databases">
        <title>A high-quality apple genome assembly.</title>
        <authorList>
            <person name="Hu J."/>
        </authorList>
    </citation>
    <scope>NUCLEOTIDE SEQUENCE [LARGE SCALE GENOMIC DNA]</scope>
    <source>
        <strain evidence="3">cv. HFTH1</strain>
        <tissue evidence="2">Young leaf</tissue>
    </source>
</reference>
<comment type="caution">
    <text evidence="2">The sequence shown here is derived from an EMBL/GenBank/DDBJ whole genome shotgun (WGS) entry which is preliminary data.</text>
</comment>
<evidence type="ECO:0000256" key="1">
    <source>
        <dbReference type="SAM" id="MobiDB-lite"/>
    </source>
</evidence>
<gene>
    <name evidence="2" type="ORF">DVH24_008558</name>
</gene>
<proteinExistence type="predicted"/>
<sequence>MSSASSHPSSSTPHPRNIVPEPITLSRRKAWKPTKNLYAEFLLNLSKKMGYATEHLYCCFNTIPTSSKLLHQLQVLVPPPVAPTFSSWLHI</sequence>
<evidence type="ECO:0000313" key="3">
    <source>
        <dbReference type="Proteomes" id="UP000290289"/>
    </source>
</evidence>
<organism evidence="2 3">
    <name type="scientific">Malus domestica</name>
    <name type="common">Apple</name>
    <name type="synonym">Pyrus malus</name>
    <dbReference type="NCBI Taxonomy" id="3750"/>
    <lineage>
        <taxon>Eukaryota</taxon>
        <taxon>Viridiplantae</taxon>
        <taxon>Streptophyta</taxon>
        <taxon>Embryophyta</taxon>
        <taxon>Tracheophyta</taxon>
        <taxon>Spermatophyta</taxon>
        <taxon>Magnoliopsida</taxon>
        <taxon>eudicotyledons</taxon>
        <taxon>Gunneridae</taxon>
        <taxon>Pentapetalae</taxon>
        <taxon>rosids</taxon>
        <taxon>fabids</taxon>
        <taxon>Rosales</taxon>
        <taxon>Rosaceae</taxon>
        <taxon>Amygdaloideae</taxon>
        <taxon>Maleae</taxon>
        <taxon>Malus</taxon>
    </lineage>
</organism>
<name>A0A498JK03_MALDO</name>
<dbReference type="EMBL" id="RDQH01000332">
    <property type="protein sequence ID" value="RXH96058.1"/>
    <property type="molecule type" value="Genomic_DNA"/>
</dbReference>
<feature type="region of interest" description="Disordered" evidence="1">
    <location>
        <begin position="1"/>
        <end position="21"/>
    </location>
</feature>
<accession>A0A498JK03</accession>
<keyword evidence="3" id="KW-1185">Reference proteome</keyword>
<protein>
    <submittedName>
        <fullName evidence="2">Uncharacterized protein</fullName>
    </submittedName>
</protein>
<feature type="compositionally biased region" description="Low complexity" evidence="1">
    <location>
        <begin position="1"/>
        <end position="15"/>
    </location>
</feature>
<dbReference type="AlphaFoldDB" id="A0A498JK03"/>